<dbReference type="Proteomes" id="UP000504631">
    <property type="component" value="Unplaced"/>
</dbReference>
<proteinExistence type="predicted"/>
<keyword evidence="1 2" id="KW-0175">Coiled coil</keyword>
<feature type="compositionally biased region" description="Basic residues" evidence="3">
    <location>
        <begin position="515"/>
        <end position="525"/>
    </location>
</feature>
<accession>A0A6J3LLN4</accession>
<feature type="compositionally biased region" description="Basic and acidic residues" evidence="3">
    <location>
        <begin position="597"/>
        <end position="612"/>
    </location>
</feature>
<protein>
    <submittedName>
        <fullName evidence="6">Uncharacterized protein LOC117243172</fullName>
    </submittedName>
</protein>
<feature type="region of interest" description="Disordered" evidence="3">
    <location>
        <begin position="512"/>
        <end position="541"/>
    </location>
</feature>
<dbReference type="Pfam" id="PF13863">
    <property type="entry name" value="DUF4200"/>
    <property type="match status" value="1"/>
</dbReference>
<dbReference type="GeneID" id="117243172"/>
<dbReference type="PANTHER" id="PTHR21683:SF3">
    <property type="entry name" value="CILIA AND FLAGELLA ASSOCIATED PROTEIN 100"/>
    <property type="match status" value="1"/>
</dbReference>
<evidence type="ECO:0000313" key="6">
    <source>
        <dbReference type="RefSeq" id="XP_033366312.1"/>
    </source>
</evidence>
<dbReference type="KEGG" id="bvk:117243172"/>
<dbReference type="GO" id="GO:0005856">
    <property type="term" value="C:cytoskeleton"/>
    <property type="evidence" value="ECO:0007669"/>
    <property type="project" value="UniProtKB-ARBA"/>
</dbReference>
<keyword evidence="5" id="KW-1185">Reference proteome</keyword>
<evidence type="ECO:0000256" key="3">
    <source>
        <dbReference type="SAM" id="MobiDB-lite"/>
    </source>
</evidence>
<evidence type="ECO:0000313" key="5">
    <source>
        <dbReference type="Proteomes" id="UP000504631"/>
    </source>
</evidence>
<feature type="region of interest" description="Disordered" evidence="3">
    <location>
        <begin position="1"/>
        <end position="29"/>
    </location>
</feature>
<dbReference type="RefSeq" id="XP_033366312.1">
    <property type="nucleotide sequence ID" value="XM_033510421.1"/>
</dbReference>
<feature type="coiled-coil region" evidence="2">
    <location>
        <begin position="358"/>
        <end position="410"/>
    </location>
</feature>
<organism evidence="5 6">
    <name type="scientific">Bombus vosnesenskii</name>
    <dbReference type="NCBI Taxonomy" id="207650"/>
    <lineage>
        <taxon>Eukaryota</taxon>
        <taxon>Metazoa</taxon>
        <taxon>Ecdysozoa</taxon>
        <taxon>Arthropoda</taxon>
        <taxon>Hexapoda</taxon>
        <taxon>Insecta</taxon>
        <taxon>Pterygota</taxon>
        <taxon>Neoptera</taxon>
        <taxon>Endopterygota</taxon>
        <taxon>Hymenoptera</taxon>
        <taxon>Apocrita</taxon>
        <taxon>Aculeata</taxon>
        <taxon>Apoidea</taxon>
        <taxon>Anthophila</taxon>
        <taxon>Apidae</taxon>
        <taxon>Bombus</taxon>
        <taxon>Pyrobombus</taxon>
    </lineage>
</organism>
<reference evidence="6" key="1">
    <citation type="submission" date="2025-08" db="UniProtKB">
        <authorList>
            <consortium name="RefSeq"/>
        </authorList>
    </citation>
    <scope>IDENTIFICATION</scope>
    <source>
        <tissue evidence="6">Muscle</tissue>
    </source>
</reference>
<dbReference type="AlphaFoldDB" id="A0A6J3LLN4"/>
<sequence>MTDPTSTSSRRRRISQKTRRKSASTRKSQKGFFRSQNYFTKGHEHLGEARNVLEEQSPFVYPPCSLMFSYFQYWKAKKRTTDKERRMDVFKAKDSHDLLRRLRVDVDIEALEAKKHKDLEEAIAMTDVDPQYFSELGGGLVREKFSVRNYVEDTREILKVRLLAGQEMDDCIRIDQQFVEEQKRLDEIKRRYRRYVSGFEEFLSKDHEESMKILQLAENEIKKTRQITDTRNKLSAEYGKVRLDVYHWEESWRTVKMCQRFLYQVSPLAWRAEHDWIHRTDSGESILHKADDLFGRYRMVDEVASLDVLIDLFEQDINKAGPTNIYFEDPFELIYVFRAIETQNLNALIHLESLAKPMSELMVTIQSAEEQIQAEVTEITNTINELRDTIRKLEARAAELESYANELLETVFRDSVCSEEVLRLQVFVEDTYESCVAPNDANLDSFSMMKWIEKTHEELNLKLDTLPPEVVQACEKEGFKQELRAMKETEEAAKKFELMQRLLASLQRAIEPPPIKRRPAMRRSTPKTQRLKSIPPPPKPTEQEMQYLIFFTNYCKQEDFTAYRDQFPDDFDLTFQDKCSESIKSAGSENDREEEDNSQRDSKSQGESKETLQDFNIAENVD</sequence>
<evidence type="ECO:0000256" key="1">
    <source>
        <dbReference type="ARBA" id="ARBA00023054"/>
    </source>
</evidence>
<gene>
    <name evidence="6" type="primary">LOC117243172</name>
</gene>
<feature type="region of interest" description="Disordered" evidence="3">
    <location>
        <begin position="582"/>
        <end position="622"/>
    </location>
</feature>
<name>A0A6J3LLN4_9HYME</name>
<dbReference type="PANTHER" id="PTHR21683">
    <property type="entry name" value="COILED-COIL DOMAIN-CONTAINING PROTEIN 42 LIKE-2-LIKE-RELATED"/>
    <property type="match status" value="1"/>
</dbReference>
<evidence type="ECO:0000259" key="4">
    <source>
        <dbReference type="Pfam" id="PF13863"/>
    </source>
</evidence>
<dbReference type="InterPro" id="IPR051147">
    <property type="entry name" value="CFAP_domain-containing"/>
</dbReference>
<feature type="compositionally biased region" description="Basic residues" evidence="3">
    <location>
        <begin position="9"/>
        <end position="29"/>
    </location>
</feature>
<feature type="domain" description="DUF4200" evidence="4">
    <location>
        <begin position="150"/>
        <end position="267"/>
    </location>
</feature>
<evidence type="ECO:0000256" key="2">
    <source>
        <dbReference type="SAM" id="Coils"/>
    </source>
</evidence>
<dbReference type="InterPro" id="IPR025252">
    <property type="entry name" value="DUF4200"/>
</dbReference>